<dbReference type="Pfam" id="PF19081">
    <property type="entry name" value="Ig_7"/>
    <property type="match status" value="1"/>
</dbReference>
<feature type="domain" description="Fibronectin type-III" evidence="2">
    <location>
        <begin position="231"/>
        <end position="318"/>
    </location>
</feature>
<gene>
    <name evidence="3" type="ORF">M0M57_03000</name>
</gene>
<name>A0ABY4KG94_9FLAO</name>
<dbReference type="Gene3D" id="2.60.40.10">
    <property type="entry name" value="Immunoglobulins"/>
    <property type="match status" value="4"/>
</dbReference>
<dbReference type="InterPro" id="IPR026341">
    <property type="entry name" value="T9SS_type_B"/>
</dbReference>
<dbReference type="Pfam" id="PF07675">
    <property type="entry name" value="Cleaved_Adhesin"/>
    <property type="match status" value="4"/>
</dbReference>
<evidence type="ECO:0000313" key="3">
    <source>
        <dbReference type="EMBL" id="UPQ79812.1"/>
    </source>
</evidence>
<keyword evidence="4" id="KW-1185">Reference proteome</keyword>
<sequence>MRKKLHLFSSVKKFLLLLNFREHENDAQFLLIQKSIQKKIILPFLLLFFSIASYGQLATESFESGIPATWTLFGNGVGSSTWGISPDGYLGSDAAFVNPSSENIGQGNTAQYFLVTPTVSVPENGEIRFYTKRATSNTNDNVSYQIRLSTASQPDINGFTVVLQSWDGNDLNDTQETEYEEKIVAIPSSIPAGLDIYIAFVAVNTQTGAVASGDAWFIDNIRVIEGCLQVVAEDVTFSQISPVSATVTWTHPNETNFDIQYVEEGESPSATWNTINGNTFTFDDLTGETTYDVYIRTICDSETSSEWAGPFSVTTAVYGLSCEHPIVINASGGNPYSFDSNLMYFPNADTITYTTQGNNCLPAAITENYLEGNKIFLSYTPDQDGLINISQMTLPWSSGTECWGNAISGVFIYENCGTIGVECLAGLNTTSTSQPKTIENFPVTAGTEYVIVISTSFAGTTTSVCFEFDLSFTTCPSPSQFSFTNLLQESVVFSWDNPVSIADSWEYVVLPVADPAPTGSGTPTATNENILIDNLTAGTSYNLYVRPVCDGTPGEWGAPITFTTQCNVFDTPYTTGFIGASASNPEPCWTSLDVNNDGVKWSYQAGWEEGYLGYATLQTSTNQNFNHDYLVSPQINFDGVQKRLRYSHQVGWGGSSSYSIRISTTGIGEENFTYVLLPETIISNESWQEVIYNIPTEVTGLVNIAWIVSPVGSGQAASRISITNVFIEDKPICPDPIAPMLVEGSETTESAQFSWTVGDLEDQWEVLVLPLNDPEPTSDSTGIIVSDNPYTYGGLLPAKRYKFYVRAYCSDEHQSTWVGPVNFITDCISFDTPFYESFNDEDDNTQKFCWSINNANADASEWVMGATNPEIRAGGGWFNPTTSYDDWLISPAINVEGVKELKFKYRARFSIFHPASRYGIQVLISTTDTNPESFTELAPLEVFTNIDFIERSIFFEASGTVYIAFRVPPDFDLAPGTSILDIDDVYIVDAPLCPMPSALTTTSVLSDNANLTWMPGFGEESWQIVVQEAGLGIPAVEGETVSATTYNADQLLPGTQYEFYVRAVCTDTDSSEWVGPFVFTTLCSPFNTPFIETFNFDSTSESCWRILNLNDDGFEFAMNVTSNTYEGDQAAGMFTGSNGANDDWLITPTINVTANQRLRFFYRVYSSFFTEDLEIKLSTTGINPESFTTVLYDTEEDPNPLNNEEWKEMIINLPDGITGNINIGWHIPTKPASPAGYRGQLLFIDRVIIETIPACPAPYNITISNINDTTIDVNWETAGTETQWQVVVQPYGTPAPGATSLPEYTHVANAHPFTVEGLLPAQKYEVYVRAICETEPEWVGPLEVTTKCSFEDLCEYTVTLSGGPSSGIGGGIDVIQNGVVVQTLNFPTGAWNEEMQPVDFILFLCRGVEFSLFWDSIGTAPGQFPGATVEVKNSLGEIISSTDLGLLPAPRRIFFTGIATCGEITCPQPTDLTISETGELSWTAGGSETSWEVFVQPFENGTLPISGTIVTTNSYQPQASDFTAGNSTSYEYFVRAICSDDDISYWSGPNAFVRNDAQSTAVTLTVNDSEICSVATQASFNGATPSADAMSCEGINGGDIWYEFQATSTTHLIDLDNFSGNHYDSSGDLPYGKITLTLYRVNGGNLEEIVCTYNNAIATMYSTELVIGETYKLRVTQNETELSPYTFDICVKTIVDPCTFNVINGGFEQPIATVGLVNNMISQNIVPGWRNDVIGYWSNGTLFYFDALNTVGTAPQEGAQFIQMLASDAGLEPDLNNIDGMFQDFDSSEVTQYEYSFAHATRGGENSVDLFVGSPQGPFELVHQSTTTSLAFNVLEGIYNVPAGQDVTRFVFRSRNDGIGNLLDDIKVTPNNRIITESQTVECGAGPVTVQANGVGTWEADENNPGLTTFTDVNGGNATISGFGAPGEYVFYWRTRYCENSITVTYLGFDDVPTVTTPIEYCLNATAQPLTATATTGYTLKWYTEANGGTGSTTAPTPSTAALGSTSYYVVNVDTNGCEGPRVEIVVTIVDLTIPEVGFYYDATTYCVIGTNPILSTNPGFVSGGTYIVNPSTGLSINSQGAIDLSNSDAGTYEITYSVLQNGCIAANQSLFTITITDSTLAVVNLEYETPICLSGENPIPTDHSENGAFSSETLTVNSVTGEIDLSSATAGTHVITYAALTDVSLCLEGNSTSFTIEITEGEEVVISQECNGNELLLSVNENTSADYIWMDQNNNIVGSNEAVFNVSDYLSENPSATFPQTFTLTVVTGECSSEGQYIVTSMPCVMIPKGISPNGDGKNDSLDLTGMGVQQITIFNRYGREVYNFSGNYSNQWNGQSNDGKELPSATYFYSVAKQDGSTVTGWIYINR</sequence>
<dbReference type="InterPro" id="IPR003961">
    <property type="entry name" value="FN3_dom"/>
</dbReference>
<dbReference type="SUPFAM" id="SSF49265">
    <property type="entry name" value="Fibronectin type III"/>
    <property type="match status" value="4"/>
</dbReference>
<evidence type="ECO:0000259" key="2">
    <source>
        <dbReference type="PROSITE" id="PS50853"/>
    </source>
</evidence>
<organism evidence="3 4">
    <name type="scientific">Flavobacterium azooxidireducens</name>
    <dbReference type="NCBI Taxonomy" id="1871076"/>
    <lineage>
        <taxon>Bacteria</taxon>
        <taxon>Pseudomonadati</taxon>
        <taxon>Bacteroidota</taxon>
        <taxon>Flavobacteriia</taxon>
        <taxon>Flavobacteriales</taxon>
        <taxon>Flavobacteriaceae</taxon>
        <taxon>Flavobacterium</taxon>
    </lineage>
</organism>
<dbReference type="CDD" id="cd00063">
    <property type="entry name" value="FN3"/>
    <property type="match status" value="4"/>
</dbReference>
<dbReference type="SMART" id="SM00060">
    <property type="entry name" value="FN3"/>
    <property type="match status" value="6"/>
</dbReference>
<dbReference type="Gene3D" id="2.60.40.4070">
    <property type="match status" value="1"/>
</dbReference>
<dbReference type="PANTHER" id="PTHR46708:SF2">
    <property type="entry name" value="FIBRONECTIN TYPE-III DOMAIN-CONTAINING PROTEIN"/>
    <property type="match status" value="1"/>
</dbReference>
<dbReference type="NCBIfam" id="NF038128">
    <property type="entry name" value="choice_anch_J"/>
    <property type="match status" value="4"/>
</dbReference>
<dbReference type="InterPro" id="IPR050991">
    <property type="entry name" value="ECM_Regulatory_Proteins"/>
</dbReference>
<dbReference type="Gene3D" id="2.60.120.200">
    <property type="match status" value="4"/>
</dbReference>
<accession>A0ABY4KG94</accession>
<feature type="domain" description="Fibronectin type-III" evidence="2">
    <location>
        <begin position="1257"/>
        <end position="1349"/>
    </location>
</feature>
<reference evidence="3" key="1">
    <citation type="submission" date="2022-04" db="EMBL/GenBank/DDBJ databases">
        <title>Consumption of N2O by Flavobacterium azooxidireducens sp. nov. isolated from Decomposing Leaf Litter of Phragmites australis (Cav.).</title>
        <authorList>
            <person name="Behrendt U."/>
            <person name="Spanner T."/>
            <person name="Augustin J."/>
            <person name="Horn M.A."/>
            <person name="Kolb S."/>
            <person name="Ulrich A."/>
        </authorList>
    </citation>
    <scope>NUCLEOTIDE SEQUENCE</scope>
    <source>
        <strain evidence="3">IGB 4-14</strain>
    </source>
</reference>
<dbReference type="InterPro" id="IPR013783">
    <property type="entry name" value="Ig-like_fold"/>
</dbReference>
<dbReference type="InterPro" id="IPR011628">
    <property type="entry name" value="Cleaved_adhesin"/>
</dbReference>
<evidence type="ECO:0000313" key="4">
    <source>
        <dbReference type="Proteomes" id="UP000830583"/>
    </source>
</evidence>
<dbReference type="Proteomes" id="UP000830583">
    <property type="component" value="Chromosome"/>
</dbReference>
<keyword evidence="1" id="KW-0677">Repeat</keyword>
<feature type="domain" description="Fibronectin type-III" evidence="2">
    <location>
        <begin position="995"/>
        <end position="1084"/>
    </location>
</feature>
<dbReference type="PROSITE" id="PS50853">
    <property type="entry name" value="FN3"/>
    <property type="match status" value="5"/>
</dbReference>
<dbReference type="InterPro" id="IPR036116">
    <property type="entry name" value="FN3_sf"/>
</dbReference>
<dbReference type="EMBL" id="CP096205">
    <property type="protein sequence ID" value="UPQ79812.1"/>
    <property type="molecule type" value="Genomic_DNA"/>
</dbReference>
<dbReference type="RefSeq" id="WP_248435252.1">
    <property type="nucleotide sequence ID" value="NZ_CP096205.1"/>
</dbReference>
<dbReference type="InterPro" id="IPR044023">
    <property type="entry name" value="Ig_7"/>
</dbReference>
<protein>
    <submittedName>
        <fullName evidence="3">Choice-of-anchor J domain-containing protein</fullName>
    </submittedName>
</protein>
<proteinExistence type="predicted"/>
<feature type="domain" description="Fibronectin type-III" evidence="2">
    <location>
        <begin position="736"/>
        <end position="828"/>
    </location>
</feature>
<feature type="domain" description="Fibronectin type-III" evidence="2">
    <location>
        <begin position="477"/>
        <end position="567"/>
    </location>
</feature>
<dbReference type="Pfam" id="PF13585">
    <property type="entry name" value="CHU_C"/>
    <property type="match status" value="1"/>
</dbReference>
<dbReference type="Pfam" id="PF00041">
    <property type="entry name" value="fn3"/>
    <property type="match status" value="4"/>
</dbReference>
<dbReference type="NCBIfam" id="TIGR04131">
    <property type="entry name" value="Bac_Flav_CTERM"/>
    <property type="match status" value="1"/>
</dbReference>
<dbReference type="PANTHER" id="PTHR46708">
    <property type="entry name" value="TENASCIN"/>
    <property type="match status" value="1"/>
</dbReference>
<evidence type="ECO:0000256" key="1">
    <source>
        <dbReference type="ARBA" id="ARBA00022737"/>
    </source>
</evidence>